<reference evidence="3" key="1">
    <citation type="submission" date="2022-03" db="EMBL/GenBank/DDBJ databases">
        <authorList>
            <person name="Legras J.-L."/>
            <person name="Devillers H."/>
            <person name="Grondin C."/>
        </authorList>
    </citation>
    <scope>NUCLEOTIDE SEQUENCE</scope>
    <source>
        <strain evidence="3">CLIB 1423</strain>
    </source>
</reference>
<feature type="region of interest" description="Disordered" evidence="1">
    <location>
        <begin position="461"/>
        <end position="497"/>
    </location>
</feature>
<dbReference type="EMBL" id="CAKXYY010000022">
    <property type="protein sequence ID" value="CAH2355202.1"/>
    <property type="molecule type" value="Genomic_DNA"/>
</dbReference>
<keyword evidence="4" id="KW-1185">Reference proteome</keyword>
<feature type="transmembrane region" description="Helical" evidence="2">
    <location>
        <begin position="176"/>
        <end position="194"/>
    </location>
</feature>
<sequence>MSYNHNSSDTPSGSIYEGTLDNGSDLNPFSTVGRTESDLNYYQYANMNEDEDVQKDQLKVPYGREPTYPAQARSPSLSRNGNFPEEDGGLINTYTNNSENISMISYEGALGYDPEGDNKNNNNLNIFNRYTRGSKIFLGISICCAALVLFLESYMYAVMDKYKVGLENARFQEISIYLSLFIFASVYQVGLTIFGLYTKNMLLLTSLCVFYVCMLIYTGIQYSEVSQNISIALTGGWRTATKATNLATIVVLALTLISQVYLIFFVLRKEVSWFQYKKIGGDMKIRKLYRFFLIHRSLLIFDFFFFIGFTVQFLVIMVSKRTSVEFILTVCVLPLTLILLFFSDLATTREWIWLSVTTTLTFLGGCAYVIFKMIRMYTKYDSAYNTGVEPGESFPGRKSLVTFGVLTLLLLLTTIIVEIMMVFNYNKGLLPIVSRSWKWFPGNSSTKIPYKATYDANKDLKGRPNHSYGGDTSMDQLDSHGIAKRRQEDEENYDLID</sequence>
<keyword evidence="2" id="KW-0812">Transmembrane</keyword>
<keyword evidence="2" id="KW-0472">Membrane</keyword>
<dbReference type="Proteomes" id="UP000837801">
    <property type="component" value="Unassembled WGS sequence"/>
</dbReference>
<feature type="transmembrane region" description="Helical" evidence="2">
    <location>
        <begin position="400"/>
        <end position="425"/>
    </location>
</feature>
<dbReference type="GO" id="GO:0005794">
    <property type="term" value="C:Golgi apparatus"/>
    <property type="evidence" value="ECO:0007669"/>
    <property type="project" value="TreeGrafter"/>
</dbReference>
<dbReference type="OrthoDB" id="2448307at2759"/>
<dbReference type="InterPro" id="IPR040410">
    <property type="entry name" value="UPF0658_Golgi"/>
</dbReference>
<dbReference type="AlphaFoldDB" id="A0A9P0QVQ1"/>
<evidence type="ECO:0000313" key="3">
    <source>
        <dbReference type="EMBL" id="CAH2355202.1"/>
    </source>
</evidence>
<feature type="transmembrane region" description="Helical" evidence="2">
    <location>
        <begin position="201"/>
        <end position="220"/>
    </location>
</feature>
<dbReference type="PANTHER" id="PTHR34391">
    <property type="entry name" value="UPF0658 GOLGI APPARATUS MEMBRANE PROTEIN C1952.10C-RELATED"/>
    <property type="match status" value="1"/>
</dbReference>
<feature type="transmembrane region" description="Helical" evidence="2">
    <location>
        <begin position="324"/>
        <end position="342"/>
    </location>
</feature>
<feature type="transmembrane region" description="Helical" evidence="2">
    <location>
        <begin position="288"/>
        <end position="318"/>
    </location>
</feature>
<evidence type="ECO:0000256" key="1">
    <source>
        <dbReference type="SAM" id="MobiDB-lite"/>
    </source>
</evidence>
<gene>
    <name evidence="3" type="ORF">CLIB1423_22S02058</name>
</gene>
<feature type="transmembrane region" description="Helical" evidence="2">
    <location>
        <begin position="246"/>
        <end position="267"/>
    </location>
</feature>
<comment type="caution">
    <text evidence="3">The sequence shown here is derived from an EMBL/GenBank/DDBJ whole genome shotgun (WGS) entry which is preliminary data.</text>
</comment>
<feature type="region of interest" description="Disordered" evidence="1">
    <location>
        <begin position="63"/>
        <end position="84"/>
    </location>
</feature>
<feature type="transmembrane region" description="Helical" evidence="2">
    <location>
        <begin position="351"/>
        <end position="371"/>
    </location>
</feature>
<proteinExistence type="predicted"/>
<protein>
    <submittedName>
        <fullName evidence="3">Uncharacterized protein</fullName>
    </submittedName>
</protein>
<feature type="compositionally biased region" description="Polar residues" evidence="1">
    <location>
        <begin position="1"/>
        <end position="13"/>
    </location>
</feature>
<feature type="transmembrane region" description="Helical" evidence="2">
    <location>
        <begin position="136"/>
        <end position="156"/>
    </location>
</feature>
<evidence type="ECO:0000256" key="2">
    <source>
        <dbReference type="SAM" id="Phobius"/>
    </source>
</evidence>
<dbReference type="PANTHER" id="PTHR34391:SF1">
    <property type="entry name" value="UPF0658 GOLGI APPARATUS MEMBRANE PROTEIN C1952.10C-RELATED"/>
    <property type="match status" value="1"/>
</dbReference>
<accession>A0A9P0QVQ1</accession>
<evidence type="ECO:0000313" key="4">
    <source>
        <dbReference type="Proteomes" id="UP000837801"/>
    </source>
</evidence>
<feature type="compositionally biased region" description="Polar residues" evidence="1">
    <location>
        <begin position="21"/>
        <end position="32"/>
    </location>
</feature>
<organism evidence="3 4">
    <name type="scientific">[Candida] railenensis</name>
    <dbReference type="NCBI Taxonomy" id="45579"/>
    <lineage>
        <taxon>Eukaryota</taxon>
        <taxon>Fungi</taxon>
        <taxon>Dikarya</taxon>
        <taxon>Ascomycota</taxon>
        <taxon>Saccharomycotina</taxon>
        <taxon>Pichiomycetes</taxon>
        <taxon>Debaryomycetaceae</taxon>
        <taxon>Kurtzmaniella</taxon>
    </lineage>
</organism>
<name>A0A9P0QVQ1_9ASCO</name>
<keyword evidence="2" id="KW-1133">Transmembrane helix</keyword>
<feature type="region of interest" description="Disordered" evidence="1">
    <location>
        <begin position="1"/>
        <end position="32"/>
    </location>
</feature>